<comment type="caution">
    <text evidence="3">The sequence shown here is derived from an EMBL/GenBank/DDBJ whole genome shotgun (WGS) entry which is preliminary data.</text>
</comment>
<dbReference type="PANTHER" id="PTHR46268">
    <property type="entry name" value="STRESS RESPONSE PROTEIN NHAX"/>
    <property type="match status" value="1"/>
</dbReference>
<dbReference type="PATRIC" id="fig|242163.4.peg.6120"/>
<comment type="similarity">
    <text evidence="1">Belongs to the universal stress protein A family.</text>
</comment>
<dbReference type="SUPFAM" id="SSF52402">
    <property type="entry name" value="Adenine nucleotide alpha hydrolases-like"/>
    <property type="match status" value="1"/>
</dbReference>
<dbReference type="PANTHER" id="PTHR46268:SF6">
    <property type="entry name" value="UNIVERSAL STRESS PROTEIN UP12"/>
    <property type="match status" value="1"/>
</dbReference>
<dbReference type="InterPro" id="IPR006016">
    <property type="entry name" value="UspA"/>
</dbReference>
<evidence type="ECO:0000313" key="3">
    <source>
        <dbReference type="EMBL" id="KND61986.1"/>
    </source>
</evidence>
<dbReference type="Gene3D" id="3.40.50.620">
    <property type="entry name" value="HUPs"/>
    <property type="match status" value="1"/>
</dbReference>
<dbReference type="CDD" id="cd00293">
    <property type="entry name" value="USP-like"/>
    <property type="match status" value="1"/>
</dbReference>
<dbReference type="EMBL" id="LFJJ01000007">
    <property type="protein sequence ID" value="KND61986.1"/>
    <property type="molecule type" value="Genomic_DNA"/>
</dbReference>
<feature type="domain" description="UspA" evidence="2">
    <location>
        <begin position="1"/>
        <end position="140"/>
    </location>
</feature>
<protein>
    <submittedName>
        <fullName evidence="3">Universal stress protein family</fullName>
    </submittedName>
</protein>
<keyword evidence="4" id="KW-1185">Reference proteome</keyword>
<dbReference type="InterPro" id="IPR014729">
    <property type="entry name" value="Rossmann-like_a/b/a_fold"/>
</dbReference>
<evidence type="ECO:0000313" key="4">
    <source>
        <dbReference type="Proteomes" id="UP000036959"/>
    </source>
</evidence>
<gene>
    <name evidence="3" type="ORF">BVER_02199</name>
</gene>
<evidence type="ECO:0000259" key="2">
    <source>
        <dbReference type="Pfam" id="PF00582"/>
    </source>
</evidence>
<dbReference type="OrthoDB" id="9129243at2"/>
<reference evidence="4" key="1">
    <citation type="submission" date="2015-06" db="EMBL/GenBank/DDBJ databases">
        <title>Comparative genomics of Burkholderia leaf nodule symbionts.</title>
        <authorList>
            <person name="Carlier A."/>
            <person name="Eberl L."/>
            <person name="Pinto-Carbo M."/>
        </authorList>
    </citation>
    <scope>NUCLEOTIDE SEQUENCE [LARGE SCALE GENOMIC DNA]</scope>
    <source>
        <strain evidence="4">UZHbot4</strain>
    </source>
</reference>
<dbReference type="AlphaFoldDB" id="A0A0L0MI46"/>
<accession>A0A0L0MI46</accession>
<dbReference type="Proteomes" id="UP000036959">
    <property type="component" value="Unassembled WGS sequence"/>
</dbReference>
<evidence type="ECO:0000256" key="1">
    <source>
        <dbReference type="ARBA" id="ARBA00008791"/>
    </source>
</evidence>
<organism evidence="3 4">
    <name type="scientific">Candidatus Burkholderia verschuerenii</name>
    <dbReference type="NCBI Taxonomy" id="242163"/>
    <lineage>
        <taxon>Bacteria</taxon>
        <taxon>Pseudomonadati</taxon>
        <taxon>Pseudomonadota</taxon>
        <taxon>Betaproteobacteria</taxon>
        <taxon>Burkholderiales</taxon>
        <taxon>Burkholderiaceae</taxon>
        <taxon>Burkholderia</taxon>
    </lineage>
</organism>
<sequence>MIRHILVAVGPSFSEAALSVAINRARRAKARLTVLHVIDETPWWSGPFAESACDTRAITHQLALAIRGHSEKMLRDAGIEADWRTRTRDGRSVARVIADIAALLGADLVVLGTRRRGLLALGIHHVRAIVSRHARCDVLIATDRAPQNARVIEWPTSA</sequence>
<name>A0A0L0MI46_9BURK</name>
<dbReference type="Pfam" id="PF00582">
    <property type="entry name" value="Usp"/>
    <property type="match status" value="1"/>
</dbReference>
<dbReference type="RefSeq" id="WP_050452022.1">
    <property type="nucleotide sequence ID" value="NZ_LFJJ01000007.1"/>
</dbReference>
<proteinExistence type="inferred from homology"/>